<comment type="caution">
    <text evidence="1">The sequence shown here is derived from an EMBL/GenBank/DDBJ whole genome shotgun (WGS) entry which is preliminary data.</text>
</comment>
<dbReference type="EMBL" id="JAPDRP010000022">
    <property type="protein sequence ID" value="KAJ9637665.1"/>
    <property type="molecule type" value="Genomic_DNA"/>
</dbReference>
<reference evidence="1" key="1">
    <citation type="submission" date="2022-10" db="EMBL/GenBank/DDBJ databases">
        <title>Culturing micro-colonial fungi from biological soil crusts in the Mojave desert and describing Neophaeococcomyces mojavensis, and introducing the new genera and species Taxawa tesnikishii.</title>
        <authorList>
            <person name="Kurbessoian T."/>
            <person name="Stajich J.E."/>
        </authorList>
    </citation>
    <scope>NUCLEOTIDE SEQUENCE</scope>
    <source>
        <strain evidence="1">JES_115</strain>
    </source>
</reference>
<dbReference type="Proteomes" id="UP001172680">
    <property type="component" value="Unassembled WGS sequence"/>
</dbReference>
<proteinExistence type="predicted"/>
<sequence>MPVVNPEKLVALQRNPEGIRNICILAHVDHGKTSLTDALIATNGIISPKLAGKIRYLDSRPDEQLRGITMESSAISLYFSLLRRNAPEAQPEQEEHLINLIDSPGHIDFSYEVSTASRLCDGAVVLVDAVEGVCSQTVTVLRQTWIEKLKPILVINKMDRLVTELRMSPAEAYSHLSKLLEQVNAVMGSFFQGERMEDDLRWRERVEERVTAAAAVKADGSAASSANASVPEDANGVATNGTAADFEEKDDEDIYFAPEKNNVIFSSAVDGWAFTVKQFASLYEKKLGIKRSVLERVLWGDFYLDPKTKRVLGSKHLKGRALKPMFVQLVLENIWAVYEATTGGNKGKGDPAMVEKITKSLGLNLPPHIVRSRDPRALLMALFAAWLPLSTAVLVSVIEHLPSPPAAQAARMESIIKDSPGGDHVDPRIKDAMLHSKSDKGEPIVAYVSKMVSVPESELPENKRRSGSTLSAEEARDLARKKRAEIAKAQAETNGGIANITEAFSNAVIGENGPETGEGEQTEKENPEHLIGFARIYAGTLNVGDEVYVLPPKFTPANPHAHPEPRKVTITALYLLMGRGLEPLTTVPAGVVFGVGGLAGHVLKSGTLCSQLEGGINLAGVNMGTQPIVRVALEPENPADLGKMIAGLRLLQQSDPCAEYEVLESGEHVILTAGELHLERCLKDLRERFARCEIQAGEPIVPYRESIVSAPEMNPPRDKDLPRGTVVGVTTSKQVTVRLRVRPLPAPVTEFLSRNTAAIKKLYAETRAEENEQRSEDTPQSIPHDQTAEHDRLEDAGVVETGVLLSLADFKKELKDAFDEAKGEKEVWADVIEHIAAFGPRRVGPNLLVDVTRGGCCGRALRDASSEQPTEDIADASSADTLMARDFADKIVYAFQLATAQGPLCAEPVQGIAVFLEDVSINMHGDEESNPREKLGRLTGEVIKTVRDSIRQGFLDWSPRMLLAMYSCEIQASTEVLGRVYGVITRRRGRILSESMKEGTPFFTIVSVLPVAESFGFSDEIRKRTSGAAQPQLVFQGFEMLDEDPFWVPFTEEDLEDLGELADRENVAKKYMDGVRKRKGMFIQGRKLVENAEKQKTLKRHVQAERTSEEEHLSQAWADAQHVLRDSPEPDDDLSHRVNGDHEYHHEDQSPKKNDDGFGGPGEVDITDAESDDALDDDMMGQISSSPSISDAKTSFESQITQRDNEDSMDHPTHLFPGSKSRPSTPMSLDQELEELQEHSDLVDNEDLHSLLLPEDDPLLDNSFDSADDAHAASTVPCPASRSPSPNDSVDASPTDSVDDKDADSWTTDSDASSWDEESCNDDDPADLSFSSDPQDIDFEFVYALHNFVATVEGQANATKGDTMVLLDDSNSYWWLVRIVKDSSIGYLPAEHIETPTERLARLNKHRNIDLSATMLSDNAEKSKNPLKKAMRRRNAKTVTFTAPTYVEASDYDYSSDEESDEARPITNGDVHAAKQQNGESVDQDKISAVEPLKANGKGDTDMEVTARTENREDEVQGRRRASDEMFDRLDAKVSRNGTVRNTDSFFKDDNVETRKITLTPNLLRDDSSTSTVSSKERMSSSLESLEKDRVSVKAKDDKKKKEKKPGMLSGLFKKKDKKTKNHDTESSDEKRSGESGRSSPQSSKASEESLLAERTLSLDSGNGQPPSRQGSKGKLQKPHGDTSPQETKPEAEVTSPQKANSTSTTSDGTADATMRLVTPEPEQAVEEPAPLKAVSPQSKHAHQLSGGMRKLNPIHVLRTSDPEGMKVKREKLKKAKQRMELDIDSSPDVERLEEDPFADHMEGRKSHEHESTATEVAAERLSDSPVHVSPIDVEHLEADASQPPALVGDTSSQEDQELSPVSPSITPPLHETISTEPPPASAAASSTAIPENSRSAIPQRPLDQHQSPYRIRRIRRSAQRKRHSAQPAHTHLPLFASKGKTPSPAPPSPSSPNTLSPTTSNPSTLPPWSDASLRHYLDDGSDIRDMLIVVNDVSGVVPVGPGHPLMAGLWVEERGKLGVLERELDGLLGGGWRGRGGGVRSGSSRSLERKERVVDLVVGA</sequence>
<evidence type="ECO:0000313" key="1">
    <source>
        <dbReference type="EMBL" id="KAJ9637665.1"/>
    </source>
</evidence>
<evidence type="ECO:0000313" key="2">
    <source>
        <dbReference type="Proteomes" id="UP001172680"/>
    </source>
</evidence>
<organism evidence="1 2">
    <name type="scientific">Coniosporium tulheliwenetii</name>
    <dbReference type="NCBI Taxonomy" id="3383036"/>
    <lineage>
        <taxon>Eukaryota</taxon>
        <taxon>Fungi</taxon>
        <taxon>Dikarya</taxon>
        <taxon>Ascomycota</taxon>
        <taxon>Pezizomycotina</taxon>
        <taxon>Dothideomycetes</taxon>
        <taxon>Dothideomycetes incertae sedis</taxon>
        <taxon>Coniosporium</taxon>
    </lineage>
</organism>
<keyword evidence="2" id="KW-1185">Reference proteome</keyword>
<gene>
    <name evidence="1" type="primary">RIA1</name>
    <name evidence="1" type="ORF">H2199_007155</name>
</gene>
<protein>
    <submittedName>
        <fullName evidence="1">Cytoplasmic GTPase/eEF2-like protein (Ribosomal biogenesis)</fullName>
    </submittedName>
</protein>
<accession>A0ACC2YQJ7</accession>
<name>A0ACC2YQJ7_9PEZI</name>